<evidence type="ECO:0000256" key="1">
    <source>
        <dbReference type="SAM" id="Phobius"/>
    </source>
</evidence>
<dbReference type="Proteomes" id="UP000887565">
    <property type="component" value="Unplaced"/>
</dbReference>
<dbReference type="WBParaSite" id="nRc.2.0.1.t21287-RA">
    <property type="protein sequence ID" value="nRc.2.0.1.t21287-RA"/>
    <property type="gene ID" value="nRc.2.0.1.g21287"/>
</dbReference>
<reference evidence="3" key="1">
    <citation type="submission" date="2022-11" db="UniProtKB">
        <authorList>
            <consortium name="WormBaseParasite"/>
        </authorList>
    </citation>
    <scope>IDENTIFICATION</scope>
</reference>
<keyword evidence="1" id="KW-1133">Transmembrane helix</keyword>
<dbReference type="AlphaFoldDB" id="A0A915J489"/>
<feature type="transmembrane region" description="Helical" evidence="1">
    <location>
        <begin position="92"/>
        <end position="114"/>
    </location>
</feature>
<organism evidence="2 3">
    <name type="scientific">Romanomermis culicivorax</name>
    <name type="common">Nematode worm</name>
    <dbReference type="NCBI Taxonomy" id="13658"/>
    <lineage>
        <taxon>Eukaryota</taxon>
        <taxon>Metazoa</taxon>
        <taxon>Ecdysozoa</taxon>
        <taxon>Nematoda</taxon>
        <taxon>Enoplea</taxon>
        <taxon>Dorylaimia</taxon>
        <taxon>Mermithida</taxon>
        <taxon>Mermithoidea</taxon>
        <taxon>Mermithidae</taxon>
        <taxon>Romanomermis</taxon>
    </lineage>
</organism>
<keyword evidence="2" id="KW-1185">Reference proteome</keyword>
<evidence type="ECO:0000313" key="2">
    <source>
        <dbReference type="Proteomes" id="UP000887565"/>
    </source>
</evidence>
<accession>A0A915J489</accession>
<sequence length="136" mass="15051">MDNLCPTSQEEDDQIKVIVENMQLLHIDASIKNKQLQRFFTHLENEFGPHKSKLYQNEYAPLPHMPKMCGFLLLLPAGSIASWMPSSIVSPLALLASGMTSILALVLALLASAASTKQLEIRIMKLNVQVLALLLP</sequence>
<protein>
    <submittedName>
        <fullName evidence="3">Uncharacterized protein</fullName>
    </submittedName>
</protein>
<keyword evidence="1" id="KW-0812">Transmembrane</keyword>
<proteinExistence type="predicted"/>
<keyword evidence="1" id="KW-0472">Membrane</keyword>
<name>A0A915J489_ROMCU</name>
<evidence type="ECO:0000313" key="3">
    <source>
        <dbReference type="WBParaSite" id="nRc.2.0.1.t21287-RA"/>
    </source>
</evidence>